<dbReference type="Pfam" id="PF07978">
    <property type="entry name" value="NIPSNAP"/>
    <property type="match status" value="2"/>
</dbReference>
<proteinExistence type="inferred from homology"/>
<dbReference type="GO" id="GO:0000423">
    <property type="term" value="P:mitophagy"/>
    <property type="evidence" value="ECO:0007669"/>
    <property type="project" value="UniProtKB-ARBA"/>
</dbReference>
<dbReference type="Gene3D" id="3.30.70.100">
    <property type="match status" value="2"/>
</dbReference>
<protein>
    <submittedName>
        <fullName evidence="3">NIPS1 protein</fullName>
    </submittedName>
</protein>
<evidence type="ECO:0000313" key="4">
    <source>
        <dbReference type="Proteomes" id="UP000553862"/>
    </source>
</evidence>
<organism evidence="3 4">
    <name type="scientific">Molothrus ater</name>
    <name type="common">Brown-headed cowbird</name>
    <dbReference type="NCBI Taxonomy" id="84834"/>
    <lineage>
        <taxon>Eukaryota</taxon>
        <taxon>Metazoa</taxon>
        <taxon>Chordata</taxon>
        <taxon>Craniata</taxon>
        <taxon>Vertebrata</taxon>
        <taxon>Euteleostomi</taxon>
        <taxon>Archelosauria</taxon>
        <taxon>Archosauria</taxon>
        <taxon>Dinosauria</taxon>
        <taxon>Saurischia</taxon>
        <taxon>Theropoda</taxon>
        <taxon>Coelurosauria</taxon>
        <taxon>Aves</taxon>
        <taxon>Neognathae</taxon>
        <taxon>Neoaves</taxon>
        <taxon>Telluraves</taxon>
        <taxon>Australaves</taxon>
        <taxon>Passeriformes</taxon>
        <taxon>Passeroidea</taxon>
        <taxon>Icteridae</taxon>
        <taxon>Molothrus</taxon>
    </lineage>
</organism>
<dbReference type="SUPFAM" id="SSF54909">
    <property type="entry name" value="Dimeric alpha+beta barrel"/>
    <property type="match status" value="2"/>
</dbReference>
<feature type="domain" description="NIPSNAP" evidence="2">
    <location>
        <begin position="40"/>
        <end position="91"/>
    </location>
</feature>
<feature type="domain" description="NIPSNAP" evidence="2">
    <location>
        <begin position="118"/>
        <end position="164"/>
    </location>
</feature>
<dbReference type="EMBL" id="VZUF01143125">
    <property type="protein sequence ID" value="NXV65458.1"/>
    <property type="molecule type" value="Genomic_DNA"/>
</dbReference>
<comment type="caution">
    <text evidence="3">The sequence shown here is derived from an EMBL/GenBank/DDBJ whole genome shotgun (WGS) entry which is preliminary data.</text>
</comment>
<evidence type="ECO:0000313" key="3">
    <source>
        <dbReference type="EMBL" id="NXV65458.1"/>
    </source>
</evidence>
<dbReference type="PANTHER" id="PTHR21017">
    <property type="entry name" value="NIPSNAP-RELATED"/>
    <property type="match status" value="1"/>
</dbReference>
<evidence type="ECO:0000259" key="2">
    <source>
        <dbReference type="Pfam" id="PF07978"/>
    </source>
</evidence>
<dbReference type="GO" id="GO:0005739">
    <property type="term" value="C:mitochondrion"/>
    <property type="evidence" value="ECO:0007669"/>
    <property type="project" value="TreeGrafter"/>
</dbReference>
<sequence>QEYLEFRKERSRMLLSRRNQLLLEFSFWNEPQPRQGPNIYELRTYKLKPGTMIEWGNNWARAIKYRQENQEAVGGFFSQIGELYVVHHLWGKGGHLEGPPAWGLCWGAQGAPPALPTAYRDLQSREETRNAAWRKRGWDENVYYTVPLIRTMESRIMIPLKISPLQ</sequence>
<dbReference type="GO" id="GO:0019233">
    <property type="term" value="P:sensory perception of pain"/>
    <property type="evidence" value="ECO:0007669"/>
    <property type="project" value="TreeGrafter"/>
</dbReference>
<gene>
    <name evidence="3" type="primary">Nipsnap1</name>
    <name evidence="3" type="ORF">MOLATE_R04590</name>
</gene>
<dbReference type="Proteomes" id="UP000553862">
    <property type="component" value="Unassembled WGS sequence"/>
</dbReference>
<accession>A0A7L3VLU3</accession>
<dbReference type="InterPro" id="IPR012577">
    <property type="entry name" value="NIPSNAP"/>
</dbReference>
<dbReference type="PANTHER" id="PTHR21017:SF11">
    <property type="entry name" value="PROTEIN NIPSNAP HOMOLOG 1"/>
    <property type="match status" value="1"/>
</dbReference>
<name>A0A7L3VLU3_MOLAT</name>
<dbReference type="AlphaFoldDB" id="A0A7L3VLU3"/>
<dbReference type="InterPro" id="IPR011008">
    <property type="entry name" value="Dimeric_a/b-barrel"/>
</dbReference>
<reference evidence="3 4" key="1">
    <citation type="submission" date="2019-09" db="EMBL/GenBank/DDBJ databases">
        <title>Bird 10,000 Genomes (B10K) Project - Family phase.</title>
        <authorList>
            <person name="Zhang G."/>
        </authorList>
    </citation>
    <scope>NUCLEOTIDE SEQUENCE [LARGE SCALE GENOMIC DNA]</scope>
    <source>
        <strain evidence="3">OUT-0049</strain>
        <tissue evidence="3">Muscle</tissue>
    </source>
</reference>
<comment type="similarity">
    <text evidence="1">Belongs to the NipSnap family.</text>
</comment>
<evidence type="ECO:0000256" key="1">
    <source>
        <dbReference type="ARBA" id="ARBA00005291"/>
    </source>
</evidence>
<dbReference type="InterPro" id="IPR051557">
    <property type="entry name" value="NipSnap_domain"/>
</dbReference>
<keyword evidence="4" id="KW-1185">Reference proteome</keyword>
<feature type="non-terminal residue" evidence="3">
    <location>
        <position position="1"/>
    </location>
</feature>
<feature type="non-terminal residue" evidence="3">
    <location>
        <position position="166"/>
    </location>
</feature>